<feature type="transmembrane region" description="Helical" evidence="1">
    <location>
        <begin position="53"/>
        <end position="71"/>
    </location>
</feature>
<organism evidence="2 3">
    <name type="scientific">Spirosoma montaniterrae</name>
    <dbReference type="NCBI Taxonomy" id="1178516"/>
    <lineage>
        <taxon>Bacteria</taxon>
        <taxon>Pseudomonadati</taxon>
        <taxon>Bacteroidota</taxon>
        <taxon>Cytophagia</taxon>
        <taxon>Cytophagales</taxon>
        <taxon>Cytophagaceae</taxon>
        <taxon>Spirosoma</taxon>
    </lineage>
</organism>
<evidence type="ECO:0000313" key="3">
    <source>
        <dbReference type="Proteomes" id="UP000187941"/>
    </source>
</evidence>
<feature type="transmembrane region" description="Helical" evidence="1">
    <location>
        <begin position="77"/>
        <end position="100"/>
    </location>
</feature>
<dbReference type="PANTHER" id="PTHR20992">
    <property type="entry name" value="AT15442P-RELATED"/>
    <property type="match status" value="1"/>
</dbReference>
<name>A0A1P9WV29_9BACT</name>
<feature type="transmembrane region" description="Helical" evidence="1">
    <location>
        <begin position="201"/>
        <end position="224"/>
    </location>
</feature>
<proteinExistence type="predicted"/>
<feature type="transmembrane region" description="Helical" evidence="1">
    <location>
        <begin position="112"/>
        <end position="134"/>
    </location>
</feature>
<feature type="transmembrane region" description="Helical" evidence="1">
    <location>
        <begin position="245"/>
        <end position="263"/>
    </location>
</feature>
<sequence>MLVDDPNLPRSRKTDVLTRIGHLLRDRFSLDEDKDDEAGVIQSVSRGIEFRGINLWTLIFAIFIASIGLNVNSTAVIIGAMLISPLMGPIMGVGLGVGINDLAMIGRALKNLGIAVFISLLTSTVYFLISPLHIAQSELLARTSPSVWDTFIAFFGGLAGIVAGSRREKVTNVVPGVAIATALMPPLCTAGYGLATGNGYYFAGAFYLFLINSICISLATFLIVRFLGYHQKAYPTAAIERRVRLTIWAAVLVVLLPSTYLGYQIVRKTIFEQAAKRFVTNECNFQYRQVISYAAQYNRHQSRLELTMVGEPLPPDSVDLLRSKLPPYGLTNTRLVVRQGSFKDEDIDVNALKTTITEQVIQYSQSVIARKDQTIDSLRRYIELTQTSRLPVADLRNELKMLMPDVQTFTAARSLVMNANSTRPDTVMLVYAKFSRRHTPAERYRIQKWLQTRTKSKRIKLIVE</sequence>
<gene>
    <name evidence="2" type="ORF">AWR27_07665</name>
</gene>
<dbReference type="EMBL" id="CP014263">
    <property type="protein sequence ID" value="AQG79213.1"/>
    <property type="molecule type" value="Genomic_DNA"/>
</dbReference>
<dbReference type="OrthoDB" id="9790659at2"/>
<feature type="transmembrane region" description="Helical" evidence="1">
    <location>
        <begin position="176"/>
        <end position="195"/>
    </location>
</feature>
<keyword evidence="3" id="KW-1185">Reference proteome</keyword>
<keyword evidence="1" id="KW-1133">Transmembrane helix</keyword>
<accession>A0A1P9WV29</accession>
<dbReference type="Pfam" id="PF04087">
    <property type="entry name" value="DUF389"/>
    <property type="match status" value="1"/>
</dbReference>
<evidence type="ECO:0000256" key="1">
    <source>
        <dbReference type="SAM" id="Phobius"/>
    </source>
</evidence>
<dbReference type="RefSeq" id="WP_077130654.1">
    <property type="nucleotide sequence ID" value="NZ_CP014263.1"/>
</dbReference>
<evidence type="ECO:0008006" key="4">
    <source>
        <dbReference type="Google" id="ProtNLM"/>
    </source>
</evidence>
<dbReference type="KEGG" id="smon:AWR27_07665"/>
<dbReference type="InterPro" id="IPR005240">
    <property type="entry name" value="DUF389"/>
</dbReference>
<dbReference type="STRING" id="1178516.AWR27_07665"/>
<dbReference type="Proteomes" id="UP000187941">
    <property type="component" value="Chromosome"/>
</dbReference>
<protein>
    <recommendedName>
        <fullName evidence="4">TIGR00341 family protein</fullName>
    </recommendedName>
</protein>
<keyword evidence="1" id="KW-0472">Membrane</keyword>
<reference evidence="2 3" key="1">
    <citation type="submission" date="2016-01" db="EMBL/GenBank/DDBJ databases">
        <authorList>
            <person name="Oliw E.H."/>
        </authorList>
    </citation>
    <scope>NUCLEOTIDE SEQUENCE [LARGE SCALE GENOMIC DNA]</scope>
    <source>
        <strain evidence="2 3">DY10</strain>
    </source>
</reference>
<feature type="transmembrane region" description="Helical" evidence="1">
    <location>
        <begin position="146"/>
        <end position="164"/>
    </location>
</feature>
<keyword evidence="1" id="KW-0812">Transmembrane</keyword>
<dbReference type="AlphaFoldDB" id="A0A1P9WV29"/>
<evidence type="ECO:0000313" key="2">
    <source>
        <dbReference type="EMBL" id="AQG79213.1"/>
    </source>
</evidence>
<dbReference type="PANTHER" id="PTHR20992:SF9">
    <property type="entry name" value="AT15442P-RELATED"/>
    <property type="match status" value="1"/>
</dbReference>